<dbReference type="eggNOG" id="KOG1840">
    <property type="taxonomic scope" value="Eukaryota"/>
</dbReference>
<dbReference type="AlphaFoldDB" id="B3S6I4"/>
<dbReference type="RefSeq" id="XP_002115913.1">
    <property type="nucleotide sequence ID" value="XM_002115877.1"/>
</dbReference>
<dbReference type="Pfam" id="PF13181">
    <property type="entry name" value="TPR_8"/>
    <property type="match status" value="1"/>
</dbReference>
<dbReference type="PANTHER" id="PTHR45641:SF19">
    <property type="entry name" value="NEPHROCYSTIN-3"/>
    <property type="match status" value="1"/>
</dbReference>
<keyword evidence="1" id="KW-0677">Repeat</keyword>
<evidence type="ECO:0000256" key="2">
    <source>
        <dbReference type="ARBA" id="ARBA00022803"/>
    </source>
</evidence>
<dbReference type="KEGG" id="tad:TRIADDRAFT_59816"/>
<dbReference type="EMBL" id="DS985252">
    <property type="protein sequence ID" value="EDV21765.1"/>
    <property type="molecule type" value="Genomic_DNA"/>
</dbReference>
<organism evidence="4 5">
    <name type="scientific">Trichoplax adhaerens</name>
    <name type="common">Trichoplax reptans</name>
    <dbReference type="NCBI Taxonomy" id="10228"/>
    <lineage>
        <taxon>Eukaryota</taxon>
        <taxon>Metazoa</taxon>
        <taxon>Placozoa</taxon>
        <taxon>Uniplacotomia</taxon>
        <taxon>Trichoplacea</taxon>
        <taxon>Trichoplacidae</taxon>
        <taxon>Trichoplax</taxon>
    </lineage>
</organism>
<accession>B3S6I4</accession>
<dbReference type="HOGENOM" id="CLU_1027893_0_0_1"/>
<gene>
    <name evidence="4" type="ORF">TRIADDRAFT_59816</name>
</gene>
<dbReference type="InParanoid" id="B3S6I4"/>
<dbReference type="PANTHER" id="PTHR45641">
    <property type="entry name" value="TETRATRICOPEPTIDE REPEAT PROTEIN (AFU_ORTHOLOGUE AFUA_6G03870)"/>
    <property type="match status" value="1"/>
</dbReference>
<dbReference type="GeneID" id="6756987"/>
<dbReference type="InterPro" id="IPR011990">
    <property type="entry name" value="TPR-like_helical_dom_sf"/>
</dbReference>
<evidence type="ECO:0000313" key="4">
    <source>
        <dbReference type="EMBL" id="EDV21765.1"/>
    </source>
</evidence>
<feature type="repeat" description="TPR" evidence="3">
    <location>
        <begin position="48"/>
        <end position="81"/>
    </location>
</feature>
<dbReference type="SUPFAM" id="SSF48452">
    <property type="entry name" value="TPR-like"/>
    <property type="match status" value="2"/>
</dbReference>
<dbReference type="PhylomeDB" id="B3S6I4"/>
<dbReference type="Pfam" id="PF13374">
    <property type="entry name" value="TPR_10"/>
    <property type="match status" value="1"/>
</dbReference>
<evidence type="ECO:0000313" key="5">
    <source>
        <dbReference type="Proteomes" id="UP000009022"/>
    </source>
</evidence>
<protein>
    <submittedName>
        <fullName evidence="4">Uncharacterized protein</fullName>
    </submittedName>
</protein>
<dbReference type="InterPro" id="IPR019734">
    <property type="entry name" value="TPR_rpt"/>
</dbReference>
<dbReference type="Proteomes" id="UP000009022">
    <property type="component" value="Unassembled WGS sequence"/>
</dbReference>
<name>B3S6I4_TRIAD</name>
<dbReference type="PROSITE" id="PS50005">
    <property type="entry name" value="TPR"/>
    <property type="match status" value="1"/>
</dbReference>
<dbReference type="OrthoDB" id="5986190at2759"/>
<keyword evidence="2 3" id="KW-0802">TPR repeat</keyword>
<proteinExistence type="predicted"/>
<keyword evidence="5" id="KW-1185">Reference proteome</keyword>
<dbReference type="Gene3D" id="1.25.40.10">
    <property type="entry name" value="Tetratricopeptide repeat domain"/>
    <property type="match status" value="2"/>
</dbReference>
<reference evidence="4 5" key="1">
    <citation type="journal article" date="2008" name="Nature">
        <title>The Trichoplax genome and the nature of placozoans.</title>
        <authorList>
            <person name="Srivastava M."/>
            <person name="Begovic E."/>
            <person name="Chapman J."/>
            <person name="Putnam N.H."/>
            <person name="Hellsten U."/>
            <person name="Kawashima T."/>
            <person name="Kuo A."/>
            <person name="Mitros T."/>
            <person name="Salamov A."/>
            <person name="Carpenter M.L."/>
            <person name="Signorovitch A.Y."/>
            <person name="Moreno M.A."/>
            <person name="Kamm K."/>
            <person name="Grimwood J."/>
            <person name="Schmutz J."/>
            <person name="Shapiro H."/>
            <person name="Grigoriev I.V."/>
            <person name="Buss L.W."/>
            <person name="Schierwater B."/>
            <person name="Dellaporta S.L."/>
            <person name="Rokhsar D.S."/>
        </authorList>
    </citation>
    <scope>NUCLEOTIDE SEQUENCE [LARGE SCALE GENOMIC DNA]</scope>
    <source>
        <strain evidence="4 5">Grell-BS-1999</strain>
    </source>
</reference>
<evidence type="ECO:0000256" key="1">
    <source>
        <dbReference type="ARBA" id="ARBA00022737"/>
    </source>
</evidence>
<sequence length="271" mass="30808">MRDVNLGCATYENLTQELEKRYLNSHGAVIYDHAHTKWNYRCNHPEVIEAMYALGSMYEKEMRLDEAIQCYKDAIQRQIKIKSTTQKLLLVRGLLGFGSVLSTQKNLLESKRVIFRALEVATDFLGSDHPYVTSILSVFGQLSYKQNSYREALTFYIEDLAVTCKKFGIIHPRTAGILNNIALAYADLQKDSAEAIYSVVLSILGDYYGDTPNIHAAIARFNLACFYQSTNMHQRAEYQFRTAANLFDTLLGSSHPHTEEAMQLYQDSCAI</sequence>
<dbReference type="CTD" id="6756987"/>
<evidence type="ECO:0000256" key="3">
    <source>
        <dbReference type="PROSITE-ProRule" id="PRU00339"/>
    </source>
</evidence>
<dbReference type="SMART" id="SM00028">
    <property type="entry name" value="TPR"/>
    <property type="match status" value="3"/>
</dbReference>